<keyword evidence="8" id="KW-0883">Thioether bond</keyword>
<evidence type="ECO:0000256" key="3">
    <source>
        <dbReference type="ARBA" id="ARBA00010429"/>
    </source>
</evidence>
<feature type="domain" description="Nitrite/sulphite reductase 4Fe-4S" evidence="14">
    <location>
        <begin position="484"/>
        <end position="622"/>
    </location>
</feature>
<evidence type="ECO:0000256" key="4">
    <source>
        <dbReference type="ARBA" id="ARBA00012353"/>
    </source>
</evidence>
<reference evidence="16" key="1">
    <citation type="submission" date="2020-11" db="EMBL/GenBank/DDBJ databases">
        <title>Nocardioides sp. CBS4Y-1, whole genome shotgun sequence.</title>
        <authorList>
            <person name="Tuo L."/>
        </authorList>
    </citation>
    <scope>NUCLEOTIDE SEQUENCE</scope>
    <source>
        <strain evidence="16">CBS4Y-1</strain>
    </source>
</reference>
<evidence type="ECO:0000256" key="9">
    <source>
        <dbReference type="ARBA" id="ARBA00023002"/>
    </source>
</evidence>
<dbReference type="GO" id="GO:0051539">
    <property type="term" value="F:4 iron, 4 sulfur cluster binding"/>
    <property type="evidence" value="ECO:0007669"/>
    <property type="project" value="UniProtKB-KW"/>
</dbReference>
<evidence type="ECO:0000259" key="14">
    <source>
        <dbReference type="Pfam" id="PF01077"/>
    </source>
</evidence>
<dbReference type="Pfam" id="PF03460">
    <property type="entry name" value="NIR_SIR_ferr"/>
    <property type="match status" value="2"/>
</dbReference>
<gene>
    <name evidence="16" type="ORF">ISG29_11210</name>
</gene>
<dbReference type="PANTHER" id="PTHR32439:SF0">
    <property type="entry name" value="FERREDOXIN--NITRITE REDUCTASE, CHLOROPLASTIC"/>
    <property type="match status" value="1"/>
</dbReference>
<name>A0A930V302_9ACTN</name>
<dbReference type="Pfam" id="PF01077">
    <property type="entry name" value="NIR_SIR"/>
    <property type="match status" value="2"/>
</dbReference>
<evidence type="ECO:0000256" key="6">
    <source>
        <dbReference type="ARBA" id="ARBA00022617"/>
    </source>
</evidence>
<dbReference type="PROSITE" id="PS00365">
    <property type="entry name" value="NIR_SIR"/>
    <property type="match status" value="1"/>
</dbReference>
<comment type="function">
    <text evidence="2">Catalyzes the reduction of sulfite to sulfide, a step in the biosynthesis of sulfur-containing amino acids and cofactors.</text>
</comment>
<dbReference type="FunFam" id="3.30.413.10:FF:000009">
    <property type="entry name" value="Sulfite reductase [ferredoxin]"/>
    <property type="match status" value="1"/>
</dbReference>
<comment type="cofactor">
    <cofactor evidence="1">
        <name>[4Fe-4S] cluster</name>
        <dbReference type="ChEBI" id="CHEBI:49883"/>
    </cofactor>
</comment>
<evidence type="ECO:0000256" key="2">
    <source>
        <dbReference type="ARBA" id="ARBA00003247"/>
    </source>
</evidence>
<evidence type="ECO:0000259" key="15">
    <source>
        <dbReference type="Pfam" id="PF03460"/>
    </source>
</evidence>
<dbReference type="InterPro" id="IPR036136">
    <property type="entry name" value="Nit/Sulf_reduc_fer-like_dom_sf"/>
</dbReference>
<comment type="catalytic activity">
    <reaction evidence="12">
        <text>hydrogen sulfide + 6 oxidized [2Fe-2S]-[ferredoxin] + 3 H2O = sulfite + 6 reduced [2Fe-2S]-[ferredoxin] + 7 H(+)</text>
        <dbReference type="Rhea" id="RHEA:23132"/>
        <dbReference type="Rhea" id="RHEA-COMP:10000"/>
        <dbReference type="Rhea" id="RHEA-COMP:10001"/>
        <dbReference type="ChEBI" id="CHEBI:15377"/>
        <dbReference type="ChEBI" id="CHEBI:15378"/>
        <dbReference type="ChEBI" id="CHEBI:17359"/>
        <dbReference type="ChEBI" id="CHEBI:29919"/>
        <dbReference type="ChEBI" id="CHEBI:33737"/>
        <dbReference type="ChEBI" id="CHEBI:33738"/>
        <dbReference type="EC" id="1.8.7.1"/>
    </reaction>
</comment>
<comment type="caution">
    <text evidence="16">The sequence shown here is derived from an EMBL/GenBank/DDBJ whole genome shotgun (WGS) entry which is preliminary data.</text>
</comment>
<dbReference type="InterPro" id="IPR005117">
    <property type="entry name" value="NiRdtase/SiRdtase_haem-b_fer"/>
</dbReference>
<keyword evidence="9" id="KW-0560">Oxidoreductase</keyword>
<evidence type="ECO:0000256" key="11">
    <source>
        <dbReference type="ARBA" id="ARBA00023014"/>
    </source>
</evidence>
<dbReference type="GO" id="GO:0020037">
    <property type="term" value="F:heme binding"/>
    <property type="evidence" value="ECO:0007669"/>
    <property type="project" value="InterPro"/>
</dbReference>
<keyword evidence="17" id="KW-1185">Reference proteome</keyword>
<dbReference type="AlphaFoldDB" id="A0A930V302"/>
<dbReference type="SUPFAM" id="SSF55124">
    <property type="entry name" value="Nitrite/Sulfite reductase N-terminal domain-like"/>
    <property type="match status" value="2"/>
</dbReference>
<dbReference type="EMBL" id="JADIVZ010000004">
    <property type="protein sequence ID" value="MBF4162259.1"/>
    <property type="molecule type" value="Genomic_DNA"/>
</dbReference>
<evidence type="ECO:0000256" key="5">
    <source>
        <dbReference type="ARBA" id="ARBA00022485"/>
    </source>
</evidence>
<evidence type="ECO:0000313" key="16">
    <source>
        <dbReference type="EMBL" id="MBF4162259.1"/>
    </source>
</evidence>
<feature type="domain" description="Nitrite/Sulfite reductase ferredoxin-like" evidence="15">
    <location>
        <begin position="163"/>
        <end position="224"/>
    </location>
</feature>
<dbReference type="Proteomes" id="UP000656804">
    <property type="component" value="Unassembled WGS sequence"/>
</dbReference>
<keyword evidence="11" id="KW-0411">Iron-sulfur</keyword>
<evidence type="ECO:0000256" key="7">
    <source>
        <dbReference type="ARBA" id="ARBA00022723"/>
    </source>
</evidence>
<evidence type="ECO:0000313" key="17">
    <source>
        <dbReference type="Proteomes" id="UP000656804"/>
    </source>
</evidence>
<feature type="domain" description="Nitrite/Sulfite reductase ferredoxin-like" evidence="15">
    <location>
        <begin position="408"/>
        <end position="472"/>
    </location>
</feature>
<protein>
    <recommendedName>
        <fullName evidence="4">assimilatory sulfite reductase (ferredoxin)</fullName>
        <ecNumber evidence="4">1.8.7.1</ecNumber>
    </recommendedName>
</protein>
<dbReference type="PRINTS" id="PR00397">
    <property type="entry name" value="SIROHAEM"/>
</dbReference>
<dbReference type="PANTHER" id="PTHR32439">
    <property type="entry name" value="FERREDOXIN--NITRITE REDUCTASE, CHLOROPLASTIC"/>
    <property type="match status" value="1"/>
</dbReference>
<dbReference type="InterPro" id="IPR006067">
    <property type="entry name" value="NO2/SO3_Rdtase_4Fe4S_dom"/>
</dbReference>
<evidence type="ECO:0000256" key="13">
    <source>
        <dbReference type="SAM" id="MobiDB-lite"/>
    </source>
</evidence>
<dbReference type="Gene3D" id="3.90.480.20">
    <property type="match status" value="1"/>
</dbReference>
<accession>A0A930V302</accession>
<dbReference type="EC" id="1.8.7.1" evidence="4"/>
<evidence type="ECO:0000256" key="1">
    <source>
        <dbReference type="ARBA" id="ARBA00001966"/>
    </source>
</evidence>
<comment type="similarity">
    <text evidence="3">Belongs to the nitrite and sulfite reductase 4Fe-4S domain family.</text>
</comment>
<dbReference type="InterPro" id="IPR006066">
    <property type="entry name" value="NO2/SO3_Rdtase_FeS/sirohaem_BS"/>
</dbReference>
<dbReference type="GO" id="GO:0046872">
    <property type="term" value="F:metal ion binding"/>
    <property type="evidence" value="ECO:0007669"/>
    <property type="project" value="UniProtKB-KW"/>
</dbReference>
<proteinExistence type="inferred from homology"/>
<evidence type="ECO:0000256" key="10">
    <source>
        <dbReference type="ARBA" id="ARBA00023004"/>
    </source>
</evidence>
<feature type="region of interest" description="Disordered" evidence="13">
    <location>
        <begin position="1"/>
        <end position="106"/>
    </location>
</feature>
<dbReference type="SUPFAM" id="SSF56014">
    <property type="entry name" value="Nitrite and sulphite reductase 4Fe-4S domain-like"/>
    <property type="match status" value="2"/>
</dbReference>
<evidence type="ECO:0000256" key="12">
    <source>
        <dbReference type="ARBA" id="ARBA00049518"/>
    </source>
</evidence>
<dbReference type="Gene3D" id="3.30.413.10">
    <property type="entry name" value="Sulfite Reductase Hemoprotein, domain 1"/>
    <property type="match status" value="2"/>
</dbReference>
<keyword evidence="6" id="KW-0349">Heme</keyword>
<dbReference type="InterPro" id="IPR045854">
    <property type="entry name" value="NO2/SO3_Rdtase_4Fe4S_sf"/>
</dbReference>
<evidence type="ECO:0000256" key="8">
    <source>
        <dbReference type="ARBA" id="ARBA00022784"/>
    </source>
</evidence>
<dbReference type="InterPro" id="IPR051329">
    <property type="entry name" value="NIR_SIR_4Fe-4S"/>
</dbReference>
<keyword evidence="7" id="KW-0479">Metal-binding</keyword>
<feature type="domain" description="Nitrite/sulphite reductase 4Fe-4S" evidence="14">
    <location>
        <begin position="233"/>
        <end position="384"/>
    </location>
</feature>
<dbReference type="GO" id="GO:0050311">
    <property type="term" value="F:sulfite reductase (ferredoxin) activity"/>
    <property type="evidence" value="ECO:0007669"/>
    <property type="project" value="UniProtKB-EC"/>
</dbReference>
<organism evidence="16 17">
    <name type="scientific">Nocardioides acrostichi</name>
    <dbReference type="NCBI Taxonomy" id="2784339"/>
    <lineage>
        <taxon>Bacteria</taxon>
        <taxon>Bacillati</taxon>
        <taxon>Actinomycetota</taxon>
        <taxon>Actinomycetes</taxon>
        <taxon>Propionibacteriales</taxon>
        <taxon>Nocardioidaceae</taxon>
        <taxon>Nocardioides</taxon>
    </lineage>
</organism>
<keyword evidence="5" id="KW-0004">4Fe-4S</keyword>
<sequence>MAGCPAQTLPHESCCHPCAPRGPSPRGSVPHAQRAVSPLRVPPHPHHRSARTDPALARSPPRPPEGRRMPSTTTQIPRPRKGEGQWGLGYSEPLNKNEQSKKDDNPLNVAARIEHIYAKRGFDSIDPADLRGRFRWLGLYTQRAEGFDGGRTATVPEEDLDARFFMMRVRTDGALLSAHALRTLGEIGRDHARDTADVTDRENIQYHWIQIEDVPTIWSRLDEAGLTTMEACGDSPRPFLGSPVAGVSSEEIIDGTPALEEIKRRYIGDEKFANLPRKFKTALTGHPGHDVSPETNDVAFVGSMHPEHGPGFDLWVGGGLSTNPKLTHKLGVWIPLAEVPDVWAGVASVFRDYGYRRLRSRARLKFLLADWGPEKFREVLENEYLDAPMVSLPSPPSPVGHRDHIGVHEQKDGRRYVGVAPVVGRVSGTMLVALADLVEEFGLDGARLTPYQKIVLLGAEPDRVDDLLDALEGIGLSGRPSNWRRNTMACTGIQFCKLAIVDTKNRARDLIAELEQRFPELSTDDLGGGITINVNGCPNACARTQVADIGLKGQLVTKDGEQVEGFQVHLGGETGLHANFGRKLRAHKVASSDLGDYVASVVSAYLADRQPEERFAQWVHRADEGLLTGASS</sequence>
<keyword evidence="10" id="KW-0408">Iron</keyword>